<keyword evidence="4" id="KW-0378">Hydrolase</keyword>
<keyword evidence="2" id="KW-0479">Metal-binding</keyword>
<evidence type="ECO:0000256" key="1">
    <source>
        <dbReference type="ARBA" id="ARBA00022670"/>
    </source>
</evidence>
<feature type="domain" description="Integrase catalytic" evidence="12">
    <location>
        <begin position="374"/>
        <end position="547"/>
    </location>
</feature>
<dbReference type="SUPFAM" id="SSF53098">
    <property type="entry name" value="Ribonuclease H-like"/>
    <property type="match status" value="1"/>
</dbReference>
<evidence type="ECO:0000256" key="3">
    <source>
        <dbReference type="ARBA" id="ARBA00022750"/>
    </source>
</evidence>
<protein>
    <submittedName>
        <fullName evidence="13">Retrotransposable element Tf2</fullName>
    </submittedName>
</protein>
<dbReference type="Gene3D" id="1.10.340.70">
    <property type="match status" value="1"/>
</dbReference>
<dbReference type="PROSITE" id="PS50994">
    <property type="entry name" value="INTEGRASE"/>
    <property type="match status" value="1"/>
</dbReference>
<keyword evidence="3" id="KW-0064">Aspartyl protease</keyword>
<dbReference type="PANTHER" id="PTHR37984">
    <property type="entry name" value="PROTEIN CBG26694"/>
    <property type="match status" value="1"/>
</dbReference>
<accession>A0A151T682</accession>
<dbReference type="GO" id="GO:0004190">
    <property type="term" value="F:aspartic-type endopeptidase activity"/>
    <property type="evidence" value="ECO:0007669"/>
    <property type="project" value="UniProtKB-KW"/>
</dbReference>
<gene>
    <name evidence="13" type="ORF">KK1_017097</name>
</gene>
<dbReference type="GO" id="GO:0046872">
    <property type="term" value="F:metal ion binding"/>
    <property type="evidence" value="ECO:0007669"/>
    <property type="project" value="UniProtKB-KW"/>
</dbReference>
<dbReference type="Proteomes" id="UP000075243">
    <property type="component" value="Chromosome 8"/>
</dbReference>
<evidence type="ECO:0000256" key="6">
    <source>
        <dbReference type="ARBA" id="ARBA00022908"/>
    </source>
</evidence>
<evidence type="ECO:0000256" key="4">
    <source>
        <dbReference type="ARBA" id="ARBA00022801"/>
    </source>
</evidence>
<dbReference type="AlphaFoldDB" id="A0A151T682"/>
<dbReference type="InterPro" id="IPR036397">
    <property type="entry name" value="RNaseH_sf"/>
</dbReference>
<dbReference type="Gramene" id="C.cajan_16611.t">
    <property type="protein sequence ID" value="C.cajan_16611.t"/>
    <property type="gene ID" value="C.cajan_16611"/>
</dbReference>
<dbReference type="GO" id="GO:0003887">
    <property type="term" value="F:DNA-directed DNA polymerase activity"/>
    <property type="evidence" value="ECO:0007669"/>
    <property type="project" value="UniProtKB-KW"/>
</dbReference>
<dbReference type="InterPro" id="IPR043502">
    <property type="entry name" value="DNA/RNA_pol_sf"/>
</dbReference>
<dbReference type="PANTHER" id="PTHR37984:SF5">
    <property type="entry name" value="PROTEIN NYNRIN-LIKE"/>
    <property type="match status" value="1"/>
</dbReference>
<evidence type="ECO:0000256" key="2">
    <source>
        <dbReference type="ARBA" id="ARBA00022723"/>
    </source>
</evidence>
<dbReference type="Pfam" id="PF17919">
    <property type="entry name" value="RT_RNaseH_2"/>
    <property type="match status" value="1"/>
</dbReference>
<name>A0A151T682_CAJCA</name>
<dbReference type="InterPro" id="IPR056924">
    <property type="entry name" value="SH3_Tf2-1"/>
</dbReference>
<dbReference type="CDD" id="cd01647">
    <property type="entry name" value="RT_LTR"/>
    <property type="match status" value="1"/>
</dbReference>
<dbReference type="GO" id="GO:0006508">
    <property type="term" value="P:proteolysis"/>
    <property type="evidence" value="ECO:0007669"/>
    <property type="project" value="UniProtKB-KW"/>
</dbReference>
<dbReference type="GO" id="GO:0003964">
    <property type="term" value="F:RNA-directed DNA polymerase activity"/>
    <property type="evidence" value="ECO:0007669"/>
    <property type="project" value="UniProtKB-KW"/>
</dbReference>
<dbReference type="InterPro" id="IPR041577">
    <property type="entry name" value="RT_RNaseH_2"/>
</dbReference>
<keyword evidence="11" id="KW-0511">Multifunctional enzyme</keyword>
<sequence length="730" mass="84213">MSVETERVIADIEVVKDFTEVFLDEVPGLPPNREMEFSTDLVPGAGPVLVAPYRMAPAELVELKRQLEELLEKQLVRPSASPWRAPVLLVKNKDGGSRLCVDYRQLNKLTIKNKYPLPRIDDLMDQLKKGASVFSKIDLRSGYHQIRVKEGDIPNIAFRTRRFIEGFYKIVMPLTQLTRKDQPFIWTDACERSFEELKKRLTTPPVLVLLDSGEPFDVYCDASHQGLGCVLMQNRRVGAYASSQLKNHERNYPTHDLDCGMTTITSEFLRQVGLKQLQDSELVEILGLLGTEKEVGFELGRDRILRFKGRICLPHDSELKKAVLEEGYKSILSIHPGMTKMYQDLKKTFWWSGMKRDIAEYVAACLTCQKAKVEHQKPSGLLQMMEILEWKWDSITTDFIIGLPRSARNSDVIWVIVDRLTKCAHFLPVNIKWSLENLTQLYMREIVWLHWVPSSIISDRDPRFTSKFWQSLHQALGTKLRLSFAYHPQTDGQSERTIQSLEDLLRACVLDHLGSWEEVLPLVEFMYNNSFHASIRMVSFKALYGKRCRTPLCWYQDGESVVVGLKLILQTTEKVKLIQERIKTAQSRQKSYADKRRKPLEFVEGEHVFLKVTPGRALRAKKLTPRFVGPYQIIHRVGPIAYRLALPPFLSNLHDVFYVSQPRKYVHDPSHVVELDEVRVKENLTYEKSPIVVVDYKLKELRGKSISLVKVLWDAATGEATWEVDQQCRE</sequence>
<dbReference type="Pfam" id="PF24626">
    <property type="entry name" value="SH3_Tf2-1"/>
    <property type="match status" value="1"/>
</dbReference>
<dbReference type="InterPro" id="IPR041588">
    <property type="entry name" value="Integrase_H2C2"/>
</dbReference>
<dbReference type="GO" id="GO:0006310">
    <property type="term" value="P:DNA recombination"/>
    <property type="evidence" value="ECO:0007669"/>
    <property type="project" value="UniProtKB-KW"/>
</dbReference>
<dbReference type="Gene3D" id="3.30.70.270">
    <property type="match status" value="1"/>
</dbReference>
<keyword evidence="9" id="KW-0238">DNA-binding</keyword>
<evidence type="ECO:0000256" key="9">
    <source>
        <dbReference type="ARBA" id="ARBA00023125"/>
    </source>
</evidence>
<dbReference type="Pfam" id="PF00078">
    <property type="entry name" value="RVT_1"/>
    <property type="match status" value="1"/>
</dbReference>
<keyword evidence="5" id="KW-0460">Magnesium</keyword>
<dbReference type="Pfam" id="PF17921">
    <property type="entry name" value="Integrase_H2C2"/>
    <property type="match status" value="1"/>
</dbReference>
<reference evidence="13 14" key="1">
    <citation type="journal article" date="2012" name="Nat. Biotechnol.">
        <title>Draft genome sequence of pigeonpea (Cajanus cajan), an orphan legume crop of resource-poor farmers.</title>
        <authorList>
            <person name="Varshney R.K."/>
            <person name="Chen W."/>
            <person name="Li Y."/>
            <person name="Bharti A.K."/>
            <person name="Saxena R.K."/>
            <person name="Schlueter J.A."/>
            <person name="Donoghue M.T."/>
            <person name="Azam S."/>
            <person name="Fan G."/>
            <person name="Whaley A.M."/>
            <person name="Farmer A.D."/>
            <person name="Sheridan J."/>
            <person name="Iwata A."/>
            <person name="Tuteja R."/>
            <person name="Penmetsa R.V."/>
            <person name="Wu W."/>
            <person name="Upadhyaya H.D."/>
            <person name="Yang S.P."/>
            <person name="Shah T."/>
            <person name="Saxena K.B."/>
            <person name="Michael T."/>
            <person name="McCombie W.R."/>
            <person name="Yang B."/>
            <person name="Zhang G."/>
            <person name="Yang H."/>
            <person name="Wang J."/>
            <person name="Spillane C."/>
            <person name="Cook D.R."/>
            <person name="May G.D."/>
            <person name="Xu X."/>
            <person name="Jackson S.A."/>
        </authorList>
    </citation>
    <scope>NUCLEOTIDE SEQUENCE [LARGE SCALE GENOMIC DNA]</scope>
    <source>
        <strain evidence="14">cv. Asha</strain>
    </source>
</reference>
<dbReference type="GO" id="GO:0015074">
    <property type="term" value="P:DNA integration"/>
    <property type="evidence" value="ECO:0007669"/>
    <property type="project" value="UniProtKB-KW"/>
</dbReference>
<evidence type="ECO:0000259" key="12">
    <source>
        <dbReference type="PROSITE" id="PS50994"/>
    </source>
</evidence>
<keyword evidence="6" id="KW-0229">DNA integration</keyword>
<keyword evidence="8" id="KW-0239">DNA-directed DNA polymerase</keyword>
<dbReference type="InterPro" id="IPR001584">
    <property type="entry name" value="Integrase_cat-core"/>
</dbReference>
<dbReference type="Gene3D" id="3.30.420.10">
    <property type="entry name" value="Ribonuclease H-like superfamily/Ribonuclease H"/>
    <property type="match status" value="1"/>
</dbReference>
<dbReference type="InterPro" id="IPR050951">
    <property type="entry name" value="Retrovirus_Pol_polyprotein"/>
</dbReference>
<dbReference type="Gene3D" id="3.10.10.10">
    <property type="entry name" value="HIV Type 1 Reverse Transcriptase, subunit A, domain 1"/>
    <property type="match status" value="1"/>
</dbReference>
<proteinExistence type="predicted"/>
<keyword evidence="7" id="KW-0695">RNA-directed DNA polymerase</keyword>
<evidence type="ECO:0000256" key="7">
    <source>
        <dbReference type="ARBA" id="ARBA00022918"/>
    </source>
</evidence>
<dbReference type="EMBL" id="CM003610">
    <property type="protein sequence ID" value="KYP62559.1"/>
    <property type="molecule type" value="Genomic_DNA"/>
</dbReference>
<keyword evidence="1" id="KW-0645">Protease</keyword>
<dbReference type="SUPFAM" id="SSF56672">
    <property type="entry name" value="DNA/RNA polymerases"/>
    <property type="match status" value="1"/>
</dbReference>
<evidence type="ECO:0000256" key="5">
    <source>
        <dbReference type="ARBA" id="ARBA00022842"/>
    </source>
</evidence>
<evidence type="ECO:0000256" key="10">
    <source>
        <dbReference type="ARBA" id="ARBA00023172"/>
    </source>
</evidence>
<keyword evidence="10" id="KW-0233">DNA recombination</keyword>
<dbReference type="InterPro" id="IPR000477">
    <property type="entry name" value="RT_dom"/>
</dbReference>
<keyword evidence="8" id="KW-0548">Nucleotidyltransferase</keyword>
<keyword evidence="8" id="KW-0808">Transferase</keyword>
<evidence type="ECO:0000256" key="11">
    <source>
        <dbReference type="ARBA" id="ARBA00023268"/>
    </source>
</evidence>
<keyword evidence="14" id="KW-1185">Reference proteome</keyword>
<evidence type="ECO:0000313" key="13">
    <source>
        <dbReference type="EMBL" id="KYP62559.1"/>
    </source>
</evidence>
<evidence type="ECO:0000313" key="14">
    <source>
        <dbReference type="Proteomes" id="UP000075243"/>
    </source>
</evidence>
<dbReference type="GO" id="GO:0003677">
    <property type="term" value="F:DNA binding"/>
    <property type="evidence" value="ECO:0007669"/>
    <property type="project" value="UniProtKB-KW"/>
</dbReference>
<dbReference type="InterPro" id="IPR043128">
    <property type="entry name" value="Rev_trsase/Diguanyl_cyclase"/>
</dbReference>
<organism evidence="13 14">
    <name type="scientific">Cajanus cajan</name>
    <name type="common">Pigeon pea</name>
    <name type="synonym">Cajanus indicus</name>
    <dbReference type="NCBI Taxonomy" id="3821"/>
    <lineage>
        <taxon>Eukaryota</taxon>
        <taxon>Viridiplantae</taxon>
        <taxon>Streptophyta</taxon>
        <taxon>Embryophyta</taxon>
        <taxon>Tracheophyta</taxon>
        <taxon>Spermatophyta</taxon>
        <taxon>Magnoliopsida</taxon>
        <taxon>eudicotyledons</taxon>
        <taxon>Gunneridae</taxon>
        <taxon>Pentapetalae</taxon>
        <taxon>rosids</taxon>
        <taxon>fabids</taxon>
        <taxon>Fabales</taxon>
        <taxon>Fabaceae</taxon>
        <taxon>Papilionoideae</taxon>
        <taxon>50 kb inversion clade</taxon>
        <taxon>NPAAA clade</taxon>
        <taxon>indigoferoid/millettioid clade</taxon>
        <taxon>Phaseoleae</taxon>
        <taxon>Cajanus</taxon>
    </lineage>
</organism>
<dbReference type="InterPro" id="IPR012337">
    <property type="entry name" value="RNaseH-like_sf"/>
</dbReference>
<evidence type="ECO:0000256" key="8">
    <source>
        <dbReference type="ARBA" id="ARBA00022932"/>
    </source>
</evidence>